<feature type="compositionally biased region" description="Basic residues" evidence="2">
    <location>
        <begin position="28"/>
        <end position="44"/>
    </location>
</feature>
<dbReference type="Pfam" id="PF03031">
    <property type="entry name" value="NIF"/>
    <property type="match status" value="1"/>
</dbReference>
<comment type="subunit">
    <text evidence="1">Component of the TIM23 complex.</text>
</comment>
<dbReference type="EMBL" id="NKXS01003079">
    <property type="protein sequence ID" value="PIN10923.1"/>
    <property type="molecule type" value="Genomic_DNA"/>
</dbReference>
<dbReference type="GO" id="GO:0015031">
    <property type="term" value="P:protein transport"/>
    <property type="evidence" value="ECO:0007669"/>
    <property type="project" value="UniProtKB-KW"/>
</dbReference>
<dbReference type="FunFam" id="3.40.50.1000:FF:000257">
    <property type="entry name" value="Haloacid dehalogenase-like hydrolase (HAD) superfamily protein"/>
    <property type="match status" value="1"/>
</dbReference>
<evidence type="ECO:0000313" key="5">
    <source>
        <dbReference type="Proteomes" id="UP000231279"/>
    </source>
</evidence>
<dbReference type="SMART" id="SM00577">
    <property type="entry name" value="CPDc"/>
    <property type="match status" value="1"/>
</dbReference>
<sequence length="474" mass="53454">MDEVQCMNQAKMDTGSTENLGEDTVNDKRKRTGKLIENKKKKKNKNENEDGMQSMDEPDGMLNLHLSDGDHGRGIDGRLTENESTAQESEFSVRKESSLLDSVNDKENPVDLYKDEETVLLSDGVVVSNNRVSSELVEDMYGSSLSPTQVEAKLLPCENQHTPHSNQMARDNVKFEDGSSEINNEIFVDRGKCSDEVRSIFSTCNEVTTRLSCPPDGEEAGCLSKDLGQYPRIAPISSIKRKLLVLDVNGLLANIMMPAPKDCRGDIHILGRAIFKRPFCDDFLKFCFQNFDVGVWSSRSKKIIDRVVDYLLGDLKDKLLFCWDMAHSTQSGFKTLENNHKPLVFKELRKIWENEDPDLPWKKGDYNESNTILLDDSPYKALLNPLHTAIFPKSFKYEDKNDNSLGPGGDLRVYLEGLLTSENVQKYVEQNPFGQSAINEASVSWSFYSDVLQTMSSRLEDDTSISLPTLSQQQ</sequence>
<dbReference type="SUPFAM" id="SSF56784">
    <property type="entry name" value="HAD-like"/>
    <property type="match status" value="1"/>
</dbReference>
<reference evidence="5" key="1">
    <citation type="journal article" date="2018" name="Gigascience">
        <title>Genome assembly of the Pink Ipe (Handroanthus impetiginosus, Bignoniaceae), a highly valued, ecologically keystone Neotropical timber forest tree.</title>
        <authorList>
            <person name="Silva-Junior O.B."/>
            <person name="Grattapaglia D."/>
            <person name="Novaes E."/>
            <person name="Collevatti R.G."/>
        </authorList>
    </citation>
    <scope>NUCLEOTIDE SEQUENCE [LARGE SCALE GENOMIC DNA]</scope>
    <source>
        <strain evidence="5">cv. UFG-1</strain>
    </source>
</reference>
<keyword evidence="1" id="KW-0496">Mitochondrion</keyword>
<feature type="compositionally biased region" description="Basic and acidic residues" evidence="2">
    <location>
        <begin position="67"/>
        <end position="81"/>
    </location>
</feature>
<protein>
    <recommendedName>
        <fullName evidence="1">Mitochondrial import inner membrane translocase subunit TIM50</fullName>
    </recommendedName>
</protein>
<dbReference type="InterPro" id="IPR023214">
    <property type="entry name" value="HAD_sf"/>
</dbReference>
<organism evidence="4 5">
    <name type="scientific">Handroanthus impetiginosus</name>
    <dbReference type="NCBI Taxonomy" id="429701"/>
    <lineage>
        <taxon>Eukaryota</taxon>
        <taxon>Viridiplantae</taxon>
        <taxon>Streptophyta</taxon>
        <taxon>Embryophyta</taxon>
        <taxon>Tracheophyta</taxon>
        <taxon>Spermatophyta</taxon>
        <taxon>Magnoliopsida</taxon>
        <taxon>eudicotyledons</taxon>
        <taxon>Gunneridae</taxon>
        <taxon>Pentapetalae</taxon>
        <taxon>asterids</taxon>
        <taxon>lamiids</taxon>
        <taxon>Lamiales</taxon>
        <taxon>Bignoniaceae</taxon>
        <taxon>Crescentiina</taxon>
        <taxon>Tabebuia alliance</taxon>
        <taxon>Handroanthus</taxon>
    </lineage>
</organism>
<dbReference type="GO" id="GO:0005744">
    <property type="term" value="C:TIM23 mitochondrial import inner membrane translocase complex"/>
    <property type="evidence" value="ECO:0007669"/>
    <property type="project" value="UniProtKB-UniRule"/>
</dbReference>
<dbReference type="PANTHER" id="PTHR12210">
    <property type="entry name" value="DULLARD PROTEIN PHOSPHATASE"/>
    <property type="match status" value="1"/>
</dbReference>
<dbReference type="InterPro" id="IPR004274">
    <property type="entry name" value="FCP1_dom"/>
</dbReference>
<dbReference type="InterPro" id="IPR050365">
    <property type="entry name" value="TIM50"/>
</dbReference>
<feature type="region of interest" description="Disordered" evidence="2">
    <location>
        <begin position="1"/>
        <end position="102"/>
    </location>
</feature>
<comment type="subcellular location">
    <subcellularLocation>
        <location evidence="1">Mitochondrion inner membrane</location>
        <topology evidence="1">Single-pass membrane protein</topology>
    </subcellularLocation>
</comment>
<proteinExistence type="inferred from homology"/>
<dbReference type="Gene3D" id="3.40.50.1000">
    <property type="entry name" value="HAD superfamily/HAD-like"/>
    <property type="match status" value="1"/>
</dbReference>
<dbReference type="PROSITE" id="PS50969">
    <property type="entry name" value="FCP1"/>
    <property type="match status" value="1"/>
</dbReference>
<feature type="domain" description="FCP1 homology" evidence="3">
    <location>
        <begin position="237"/>
        <end position="418"/>
    </location>
</feature>
<dbReference type="InterPro" id="IPR036412">
    <property type="entry name" value="HAD-like_sf"/>
</dbReference>
<name>A0A2G9H081_9LAMI</name>
<comment type="similarity">
    <text evidence="1">Belongs to the TIM50 family.</text>
</comment>
<dbReference type="Proteomes" id="UP000231279">
    <property type="component" value="Unassembled WGS sequence"/>
</dbReference>
<comment type="caution">
    <text evidence="4">The sequence shown here is derived from an EMBL/GenBank/DDBJ whole genome shotgun (WGS) entry which is preliminary data.</text>
</comment>
<evidence type="ECO:0000259" key="3">
    <source>
        <dbReference type="PROSITE" id="PS50969"/>
    </source>
</evidence>
<keyword evidence="1" id="KW-0809">Transit peptide</keyword>
<feature type="compositionally biased region" description="Basic and acidic residues" evidence="2">
    <location>
        <begin position="91"/>
        <end position="102"/>
    </location>
</feature>
<evidence type="ECO:0000256" key="1">
    <source>
        <dbReference type="RuleBase" id="RU365079"/>
    </source>
</evidence>
<dbReference type="AlphaFoldDB" id="A0A2G9H081"/>
<gene>
    <name evidence="4" type="ORF">CDL12_16484</name>
</gene>
<keyword evidence="1" id="KW-0653">Protein transport</keyword>
<evidence type="ECO:0000256" key="2">
    <source>
        <dbReference type="SAM" id="MobiDB-lite"/>
    </source>
</evidence>
<dbReference type="STRING" id="429701.A0A2G9H081"/>
<comment type="function">
    <text evidence="1">Essential component of the TIM23 complex, a complex that mediates the translocation of transit peptide-containing proteins across the mitochondrial inner membrane.</text>
</comment>
<keyword evidence="1" id="KW-0811">Translocation</keyword>
<keyword evidence="5" id="KW-1185">Reference proteome</keyword>
<keyword evidence="4" id="KW-0378">Hydrolase</keyword>
<accession>A0A2G9H081</accession>
<evidence type="ECO:0000313" key="4">
    <source>
        <dbReference type="EMBL" id="PIN10923.1"/>
    </source>
</evidence>
<dbReference type="GO" id="GO:0016787">
    <property type="term" value="F:hydrolase activity"/>
    <property type="evidence" value="ECO:0007669"/>
    <property type="project" value="UniProtKB-KW"/>
</dbReference>
<dbReference type="OrthoDB" id="1711508at2759"/>
<keyword evidence="1" id="KW-0813">Transport</keyword>